<evidence type="ECO:0000313" key="1">
    <source>
        <dbReference type="EMBL" id="MEE3719466.1"/>
    </source>
</evidence>
<organism evidence="1 2">
    <name type="scientific">Tumidithrix elongata BACA0141</name>
    <dbReference type="NCBI Taxonomy" id="2716417"/>
    <lineage>
        <taxon>Bacteria</taxon>
        <taxon>Bacillati</taxon>
        <taxon>Cyanobacteriota</taxon>
        <taxon>Cyanophyceae</taxon>
        <taxon>Pseudanabaenales</taxon>
        <taxon>Pseudanabaenaceae</taxon>
        <taxon>Tumidithrix</taxon>
        <taxon>Tumidithrix elongata</taxon>
    </lineage>
</organism>
<accession>A0AAW9QAC3</accession>
<comment type="caution">
    <text evidence="1">The sequence shown here is derived from an EMBL/GenBank/DDBJ whole genome shotgun (WGS) entry which is preliminary data.</text>
</comment>
<evidence type="ECO:0000313" key="2">
    <source>
        <dbReference type="Proteomes" id="UP001333818"/>
    </source>
</evidence>
<name>A0AAW9QAC3_9CYAN</name>
<sequence length="128" mass="14839">MSTRALIGKQIGENEYLSIYLHHDGYVEYAGLILHDYYSMQERVDRLLALGDMSVISQSPDDCSFYANDRKNPWEEVKPKTRTLQELCSESWVYVWDGTQWLGSESSMLNLVTIPELLNPQSSYEYSE</sequence>
<dbReference type="RefSeq" id="WP_330485902.1">
    <property type="nucleotide sequence ID" value="NZ_JAZBJZ010000135.1"/>
</dbReference>
<gene>
    <name evidence="1" type="ORF">V2H45_22230</name>
</gene>
<dbReference type="AlphaFoldDB" id="A0AAW9QAC3"/>
<dbReference type="Proteomes" id="UP001333818">
    <property type="component" value="Unassembled WGS sequence"/>
</dbReference>
<keyword evidence="2" id="KW-1185">Reference proteome</keyword>
<reference evidence="1" key="1">
    <citation type="submission" date="2024-01" db="EMBL/GenBank/DDBJ databases">
        <title>Bank of Algae and Cyanobacteria of the Azores (BACA) strain genomes.</title>
        <authorList>
            <person name="Luz R."/>
            <person name="Cordeiro R."/>
            <person name="Fonseca A."/>
            <person name="Goncalves V."/>
        </authorList>
    </citation>
    <scope>NUCLEOTIDE SEQUENCE</scope>
    <source>
        <strain evidence="1">BACA0141</strain>
    </source>
</reference>
<proteinExistence type="predicted"/>
<protein>
    <submittedName>
        <fullName evidence="1">Uncharacterized protein</fullName>
    </submittedName>
</protein>
<dbReference type="EMBL" id="JAZBJZ010000135">
    <property type="protein sequence ID" value="MEE3719466.1"/>
    <property type="molecule type" value="Genomic_DNA"/>
</dbReference>